<evidence type="ECO:0000313" key="4">
    <source>
        <dbReference type="Proteomes" id="UP000320333"/>
    </source>
</evidence>
<dbReference type="GO" id="GO:0004140">
    <property type="term" value="F:dephospho-CoA kinase activity"/>
    <property type="evidence" value="ECO:0007669"/>
    <property type="project" value="TreeGrafter"/>
</dbReference>
<organism evidence="3 4">
    <name type="scientific">Chytriomyces confervae</name>
    <dbReference type="NCBI Taxonomy" id="246404"/>
    <lineage>
        <taxon>Eukaryota</taxon>
        <taxon>Fungi</taxon>
        <taxon>Fungi incertae sedis</taxon>
        <taxon>Chytridiomycota</taxon>
        <taxon>Chytridiomycota incertae sedis</taxon>
        <taxon>Chytridiomycetes</taxon>
        <taxon>Chytridiales</taxon>
        <taxon>Chytriomycetaceae</taxon>
        <taxon>Chytriomyces</taxon>
    </lineage>
</organism>
<dbReference type="PANTHER" id="PTHR10695">
    <property type="entry name" value="DEPHOSPHO-COA KINASE-RELATED"/>
    <property type="match status" value="1"/>
</dbReference>
<dbReference type="PANTHER" id="PTHR10695:SF46">
    <property type="entry name" value="BIFUNCTIONAL COENZYME A SYNTHASE-RELATED"/>
    <property type="match status" value="1"/>
</dbReference>
<dbReference type="Proteomes" id="UP000320333">
    <property type="component" value="Unassembled WGS sequence"/>
</dbReference>
<sequence>MEAMKYGFVSVSSTDASQLCLVASAGSQPGLRHLYVVVTRASTGSATGSLRDTALMHGLLSQVYSAAHAHTQANPLLQVRVLIANVSDVRAVVASISRAEAATVYTMVSDEVGATDAVNKIRIELGLDPFSVTPLTTNNTALPQSSSTPSFKAIPIVADSPHECKTVVLGGTFDHLHHGHLILLSTAAWLAKEKLICGVYDFANTPQRLAKKAYFEKMESLETRLSAVESFLKMFKPCVQYRVEGILDDFGPTRNEAKMDAIVASGETEAGCVAVNALRAENGLPLLDMYVIGVIVNPVVDAVAPSGGASSSGSNSFADKISSKHMIYVAVATVLALLLAHLMAPSVIAHVFAAAGAKVGAEKGRETEPTIHRLRVLEFARTAPAPGASSTTTHSNGNTAYAVAVSMLLELPLPYPLPLPASFVASGTAQGPVEVAWNGATVVAVNLSDAILFNGGQKHLSINQKHMLVQFHSHSANNLTFRKFIRAIAAQAKSETLMDGLMLSVSLTVSIHVMGILIWKNIPLKTQINGALL</sequence>
<dbReference type="AlphaFoldDB" id="A0A507DL83"/>
<feature type="non-terminal residue" evidence="3">
    <location>
        <position position="533"/>
    </location>
</feature>
<evidence type="ECO:0000259" key="2">
    <source>
        <dbReference type="Pfam" id="PF01467"/>
    </source>
</evidence>
<reference evidence="3 4" key="1">
    <citation type="journal article" date="2019" name="Sci. Rep.">
        <title>Comparative genomics of chytrid fungi reveal insights into the obligate biotrophic and pathogenic lifestyle of Synchytrium endobioticum.</title>
        <authorList>
            <person name="van de Vossenberg B.T.L.H."/>
            <person name="Warris S."/>
            <person name="Nguyen H.D.T."/>
            <person name="van Gent-Pelzer M.P.E."/>
            <person name="Joly D.L."/>
            <person name="van de Geest H.C."/>
            <person name="Bonants P.J.M."/>
            <person name="Smith D.S."/>
            <person name="Levesque C.A."/>
            <person name="van der Lee T.A.J."/>
        </authorList>
    </citation>
    <scope>NUCLEOTIDE SEQUENCE [LARGE SCALE GENOMIC DNA]</scope>
    <source>
        <strain evidence="3 4">CBS 675.73</strain>
    </source>
</reference>
<evidence type="ECO:0000256" key="1">
    <source>
        <dbReference type="SAM" id="Phobius"/>
    </source>
</evidence>
<accession>A0A507DL83</accession>
<dbReference type="SUPFAM" id="SSF52374">
    <property type="entry name" value="Nucleotidylyl transferase"/>
    <property type="match status" value="1"/>
</dbReference>
<feature type="transmembrane region" description="Helical" evidence="1">
    <location>
        <begin position="501"/>
        <end position="519"/>
    </location>
</feature>
<name>A0A507DL83_9FUNG</name>
<keyword evidence="1" id="KW-0812">Transmembrane</keyword>
<feature type="domain" description="Cytidyltransferase-like" evidence="2">
    <location>
        <begin position="168"/>
        <end position="269"/>
    </location>
</feature>
<dbReference type="EMBL" id="QEAP01001091">
    <property type="protein sequence ID" value="TPX52015.1"/>
    <property type="molecule type" value="Genomic_DNA"/>
</dbReference>
<dbReference type="GO" id="GO:0015937">
    <property type="term" value="P:coenzyme A biosynthetic process"/>
    <property type="evidence" value="ECO:0007669"/>
    <property type="project" value="TreeGrafter"/>
</dbReference>
<evidence type="ECO:0000313" key="3">
    <source>
        <dbReference type="EMBL" id="TPX52015.1"/>
    </source>
</evidence>
<keyword evidence="1" id="KW-1133">Transmembrane helix</keyword>
<dbReference type="InterPro" id="IPR004821">
    <property type="entry name" value="Cyt_trans-like"/>
</dbReference>
<dbReference type="STRING" id="246404.A0A507DL83"/>
<comment type="caution">
    <text evidence="3">The sequence shown here is derived from an EMBL/GenBank/DDBJ whole genome shotgun (WGS) entry which is preliminary data.</text>
</comment>
<dbReference type="InterPro" id="IPR014729">
    <property type="entry name" value="Rossmann-like_a/b/a_fold"/>
</dbReference>
<proteinExistence type="predicted"/>
<keyword evidence="1" id="KW-0472">Membrane</keyword>
<keyword evidence="4" id="KW-1185">Reference proteome</keyword>
<dbReference type="OrthoDB" id="330671at2759"/>
<protein>
    <recommendedName>
        <fullName evidence="2">Cytidyltransferase-like domain-containing protein</fullName>
    </recommendedName>
</protein>
<feature type="transmembrane region" description="Helical" evidence="1">
    <location>
        <begin position="326"/>
        <end position="355"/>
    </location>
</feature>
<dbReference type="Gene3D" id="3.40.50.620">
    <property type="entry name" value="HUPs"/>
    <property type="match status" value="1"/>
</dbReference>
<dbReference type="Pfam" id="PF01467">
    <property type="entry name" value="CTP_transf_like"/>
    <property type="match status" value="1"/>
</dbReference>
<gene>
    <name evidence="3" type="ORF">CcCBS67573_g09966</name>
</gene>